<organism evidence="2">
    <name type="scientific">human gut metagenome</name>
    <dbReference type="NCBI Taxonomy" id="408170"/>
    <lineage>
        <taxon>unclassified sequences</taxon>
        <taxon>metagenomes</taxon>
        <taxon>organismal metagenomes</taxon>
    </lineage>
</organism>
<feature type="non-terminal residue" evidence="2">
    <location>
        <position position="1"/>
    </location>
</feature>
<evidence type="ECO:0000259" key="1">
    <source>
        <dbReference type="Pfam" id="PF13173"/>
    </source>
</evidence>
<dbReference type="PANTHER" id="PTHR33295">
    <property type="entry name" value="ATPASE"/>
    <property type="match status" value="1"/>
</dbReference>
<proteinExistence type="predicted"/>
<accession>K1SAL2</accession>
<gene>
    <name evidence="2" type="ORF">OBE_17458</name>
</gene>
<evidence type="ECO:0000313" key="2">
    <source>
        <dbReference type="EMBL" id="EKC44481.1"/>
    </source>
</evidence>
<dbReference type="PANTHER" id="PTHR33295:SF7">
    <property type="entry name" value="ATPASE"/>
    <property type="match status" value="1"/>
</dbReference>
<name>K1SAL2_9ZZZZ</name>
<feature type="domain" description="AAA" evidence="1">
    <location>
        <begin position="9"/>
        <end position="143"/>
    </location>
</feature>
<feature type="non-terminal residue" evidence="2">
    <location>
        <position position="177"/>
    </location>
</feature>
<dbReference type="EMBL" id="AJWZ01011649">
    <property type="protein sequence ID" value="EKC44481.1"/>
    <property type="molecule type" value="Genomic_DNA"/>
</dbReference>
<dbReference type="InterPro" id="IPR041682">
    <property type="entry name" value="AAA_14"/>
</dbReference>
<sequence>VEWKNKKNHKPLILNGARQVGKTYILQEFGKREYKKLAFFSLDRNQKAAEVFEKAGTTADILMALSAISQVDITPNDTLMVLDEIQDCPKALETLKFFCEDAPDIHIIVAGSLLGISLHSGVSYPVGKVEELRLYPMNFIEFLDAMGKAKLASILKEGNWNVINLLETELISLLRQY</sequence>
<protein>
    <submittedName>
        <fullName evidence="2">ATPase</fullName>
    </submittedName>
</protein>
<dbReference type="InterPro" id="IPR027417">
    <property type="entry name" value="P-loop_NTPase"/>
</dbReference>
<dbReference type="SUPFAM" id="SSF52540">
    <property type="entry name" value="P-loop containing nucleoside triphosphate hydrolases"/>
    <property type="match status" value="1"/>
</dbReference>
<dbReference type="AlphaFoldDB" id="K1SAL2"/>
<comment type="caution">
    <text evidence="2">The sequence shown here is derived from an EMBL/GenBank/DDBJ whole genome shotgun (WGS) entry which is preliminary data.</text>
</comment>
<dbReference type="Pfam" id="PF13173">
    <property type="entry name" value="AAA_14"/>
    <property type="match status" value="1"/>
</dbReference>
<reference evidence="2" key="1">
    <citation type="journal article" date="2013" name="Environ. Microbiol.">
        <title>Microbiota from the distal guts of lean and obese adolescents exhibit partial functional redundancy besides clear differences in community structure.</title>
        <authorList>
            <person name="Ferrer M."/>
            <person name="Ruiz A."/>
            <person name="Lanza F."/>
            <person name="Haange S.B."/>
            <person name="Oberbach A."/>
            <person name="Till H."/>
            <person name="Bargiela R."/>
            <person name="Campoy C."/>
            <person name="Segura M.T."/>
            <person name="Richter M."/>
            <person name="von Bergen M."/>
            <person name="Seifert J."/>
            <person name="Suarez A."/>
        </authorList>
    </citation>
    <scope>NUCLEOTIDE SEQUENCE</scope>
</reference>